<dbReference type="RefSeq" id="XP_067077915.1">
    <property type="nucleotide sequence ID" value="XM_067221814.1"/>
</dbReference>
<dbReference type="AlphaFoldDB" id="A0A1G4I404"/>
<dbReference type="VEuPathDB" id="TriTrypDB:TEOVI_000826900"/>
<gene>
    <name evidence="2" type="ORF">TEOVI_000826900</name>
</gene>
<sequence>MRENGGVLHRCVGTKGHGACCVTEATETTPERYGVLPRFPPLFFHIKTPVAETPAGPRSQKSLSFLLGTKHKETVSGVKFRSTESEMSGKKRTHRSPTVV</sequence>
<reference evidence="2" key="1">
    <citation type="submission" date="2016-09" db="EMBL/GenBank/DDBJ databases">
        <authorList>
            <person name="Hebert L."/>
            <person name="Moumen B."/>
        </authorList>
    </citation>
    <scope>NUCLEOTIDE SEQUENCE [LARGE SCALE GENOMIC DNA]</scope>
    <source>
        <strain evidence="2">OVI</strain>
    </source>
</reference>
<evidence type="ECO:0000313" key="3">
    <source>
        <dbReference type="Proteomes" id="UP000195570"/>
    </source>
</evidence>
<organism evidence="2 3">
    <name type="scientific">Trypanosoma equiperdum</name>
    <dbReference type="NCBI Taxonomy" id="5694"/>
    <lineage>
        <taxon>Eukaryota</taxon>
        <taxon>Discoba</taxon>
        <taxon>Euglenozoa</taxon>
        <taxon>Kinetoplastea</taxon>
        <taxon>Metakinetoplastina</taxon>
        <taxon>Trypanosomatida</taxon>
        <taxon>Trypanosomatidae</taxon>
        <taxon>Trypanosoma</taxon>
    </lineage>
</organism>
<comment type="caution">
    <text evidence="2">The sequence shown here is derived from an EMBL/GenBank/DDBJ whole genome shotgun (WGS) entry which is preliminary data.</text>
</comment>
<feature type="compositionally biased region" description="Basic residues" evidence="1">
    <location>
        <begin position="90"/>
        <end position="100"/>
    </location>
</feature>
<accession>A0A1G4I404</accession>
<keyword evidence="3" id="KW-1185">Reference proteome</keyword>
<dbReference type="EMBL" id="CZPT02000552">
    <property type="protein sequence ID" value="SCU66473.1"/>
    <property type="molecule type" value="Genomic_DNA"/>
</dbReference>
<evidence type="ECO:0000256" key="1">
    <source>
        <dbReference type="SAM" id="MobiDB-lite"/>
    </source>
</evidence>
<dbReference type="GeneID" id="92382203"/>
<feature type="region of interest" description="Disordered" evidence="1">
    <location>
        <begin position="76"/>
        <end position="100"/>
    </location>
</feature>
<name>A0A1G4I404_TRYEQ</name>
<protein>
    <submittedName>
        <fullName evidence="2">Uncharacterized protein</fullName>
    </submittedName>
</protein>
<evidence type="ECO:0000313" key="2">
    <source>
        <dbReference type="EMBL" id="SCU66473.1"/>
    </source>
</evidence>
<proteinExistence type="predicted"/>
<dbReference type="Proteomes" id="UP000195570">
    <property type="component" value="Unassembled WGS sequence"/>
</dbReference>